<dbReference type="SUPFAM" id="SSF46894">
    <property type="entry name" value="C-terminal effector domain of the bipartite response regulators"/>
    <property type="match status" value="1"/>
</dbReference>
<keyword evidence="6" id="KW-1185">Reference proteome</keyword>
<dbReference type="SUPFAM" id="SSF52540">
    <property type="entry name" value="P-loop containing nucleoside triphosphate hydrolases"/>
    <property type="match status" value="1"/>
</dbReference>
<sequence length="866" mass="98736">MTSVRNDNSMVLLSKLQIPQPLSASVSRPHLFELLNEGLSRRATFLVAPAGYGKTTLIAEWARQLGVDVGWLSLDDKDNDLARFWNYVMAAFERALGGLRASTREAAAALSPGGHEPFLVALLNELNDVREPLILVLDDWHVIVDKDIVASFSYFLEYLPPSIHLVIIGRTLAGFSKARWISRGWIQEMNVEQLRFDLRETVDFFWIFLAREARREQIERYLATTEGWVTGLKLISLSLRSGKRTSSLERDLAGRDGESVERFLFEEVFEGLDEGTRQFLMDISVLQRMSGPLCETVAGGENGSVKLAELADSNLFVIPLDDDKVWFRFHHLFGEFLRTEQRRRAPGRTKALFRAAAQWCESEELLEEAVDYYLAGQEYGEAVRLLEQMRSIMIRREFQALRAWLSLIPEELLMQHPYLFFSYIFSLLWVQDLDLAERHLRLAEQNYETASASWSEAEKNRYLGYLYFVRNFKATQYDMDMIRGLDYIRLSLQHSPQGTDLIFASPYMPLAPSIYRSYNGKRGKHLPRGLSDNFFLSMIDFMALMGLQDSILVCYGELLYERGELDQAEHYLKLALAGNSQARYQEEKVYVPASLFLSRISRAKQDLSQAEKWLEEAVRRAGEDGAEAAPILIEAEMAALRLDGGDSSAAIRWIERYKLTADDPVSVYQLFVYIFLVRVLMETGRRQEAWPLSEKLLQIAVKGHRPMDALEIQVLQAIMLSQAEKPEEALLTLEEALKYANPDDYVRVFVDKGKRVAELLSEYVRQRQKGNIRDRDAPSLPYVRKIISGCGGAAVSPNESAALETLLTPKEYAIFRYMEEGLDNAAIIKALGIGMGTLKAHINRIYSKLQVKSRLEAIKRGKELQG</sequence>
<dbReference type="OrthoDB" id="1137593at2"/>
<protein>
    <submittedName>
        <fullName evidence="5">LuxR family maltose regulon positive regulatory protein</fullName>
    </submittedName>
</protein>
<dbReference type="SUPFAM" id="SSF48452">
    <property type="entry name" value="TPR-like"/>
    <property type="match status" value="1"/>
</dbReference>
<dbReference type="Gene3D" id="1.25.40.10">
    <property type="entry name" value="Tetratricopeptide repeat domain"/>
    <property type="match status" value="1"/>
</dbReference>
<accession>A0A3D9IU54</accession>
<dbReference type="PRINTS" id="PR00038">
    <property type="entry name" value="HTHLUXR"/>
</dbReference>
<reference evidence="5 6" key="1">
    <citation type="submission" date="2018-07" db="EMBL/GenBank/DDBJ databases">
        <title>Genomic Encyclopedia of Type Strains, Phase III (KMG-III): the genomes of soil and plant-associated and newly described type strains.</title>
        <authorList>
            <person name="Whitman W."/>
        </authorList>
    </citation>
    <scope>NUCLEOTIDE SEQUENCE [LARGE SCALE GENOMIC DNA]</scope>
    <source>
        <strain evidence="5 6">CECT 7287</strain>
    </source>
</reference>
<dbReference type="PANTHER" id="PTHR44688:SF16">
    <property type="entry name" value="DNA-BINDING TRANSCRIPTIONAL ACTIVATOR DEVR_DOSR"/>
    <property type="match status" value="1"/>
</dbReference>
<dbReference type="InterPro" id="IPR041617">
    <property type="entry name" value="TPR_MalT"/>
</dbReference>
<dbReference type="AlphaFoldDB" id="A0A3D9IU54"/>
<dbReference type="SMART" id="SM00421">
    <property type="entry name" value="HTH_LUXR"/>
    <property type="match status" value="1"/>
</dbReference>
<evidence type="ECO:0000256" key="2">
    <source>
        <dbReference type="ARBA" id="ARBA00023125"/>
    </source>
</evidence>
<dbReference type="RefSeq" id="WP_116062948.1">
    <property type="nucleotide sequence ID" value="NZ_QRDZ01000020.1"/>
</dbReference>
<dbReference type="EMBL" id="QRDZ01000020">
    <property type="protein sequence ID" value="RED65274.1"/>
    <property type="molecule type" value="Genomic_DNA"/>
</dbReference>
<comment type="caution">
    <text evidence="5">The sequence shown here is derived from an EMBL/GenBank/DDBJ whole genome shotgun (WGS) entry which is preliminary data.</text>
</comment>
<dbReference type="Pfam" id="PF25873">
    <property type="entry name" value="WHD_MalT"/>
    <property type="match status" value="1"/>
</dbReference>
<dbReference type="Gene3D" id="1.10.10.10">
    <property type="entry name" value="Winged helix-like DNA-binding domain superfamily/Winged helix DNA-binding domain"/>
    <property type="match status" value="1"/>
</dbReference>
<evidence type="ECO:0000256" key="3">
    <source>
        <dbReference type="ARBA" id="ARBA00023163"/>
    </source>
</evidence>
<dbReference type="InterPro" id="IPR059106">
    <property type="entry name" value="WHD_MalT"/>
</dbReference>
<dbReference type="GO" id="GO:0006355">
    <property type="term" value="P:regulation of DNA-templated transcription"/>
    <property type="evidence" value="ECO:0007669"/>
    <property type="project" value="InterPro"/>
</dbReference>
<dbReference type="InterPro" id="IPR011990">
    <property type="entry name" value="TPR-like_helical_dom_sf"/>
</dbReference>
<dbReference type="CDD" id="cd06170">
    <property type="entry name" value="LuxR_C_like"/>
    <property type="match status" value="1"/>
</dbReference>
<dbReference type="PANTHER" id="PTHR44688">
    <property type="entry name" value="DNA-BINDING TRANSCRIPTIONAL ACTIVATOR DEVR_DOSR"/>
    <property type="match status" value="1"/>
</dbReference>
<feature type="domain" description="HTH luxR-type" evidence="4">
    <location>
        <begin position="800"/>
        <end position="865"/>
    </location>
</feature>
<dbReference type="PROSITE" id="PS50043">
    <property type="entry name" value="HTH_LUXR_2"/>
    <property type="match status" value="1"/>
</dbReference>
<evidence type="ECO:0000256" key="1">
    <source>
        <dbReference type="ARBA" id="ARBA00023015"/>
    </source>
</evidence>
<keyword evidence="2" id="KW-0238">DNA-binding</keyword>
<dbReference type="InterPro" id="IPR016032">
    <property type="entry name" value="Sig_transdc_resp-reg_C-effctor"/>
</dbReference>
<organism evidence="5 6">
    <name type="scientific">Cohnella phaseoli</name>
    <dbReference type="NCBI Taxonomy" id="456490"/>
    <lineage>
        <taxon>Bacteria</taxon>
        <taxon>Bacillati</taxon>
        <taxon>Bacillota</taxon>
        <taxon>Bacilli</taxon>
        <taxon>Bacillales</taxon>
        <taxon>Paenibacillaceae</taxon>
        <taxon>Cohnella</taxon>
    </lineage>
</organism>
<gene>
    <name evidence="5" type="ORF">DFP98_12023</name>
</gene>
<evidence type="ECO:0000259" key="4">
    <source>
        <dbReference type="PROSITE" id="PS50043"/>
    </source>
</evidence>
<dbReference type="InterPro" id="IPR027417">
    <property type="entry name" value="P-loop_NTPase"/>
</dbReference>
<name>A0A3D9IU54_9BACL</name>
<keyword evidence="3" id="KW-0804">Transcription</keyword>
<dbReference type="Gene3D" id="3.40.50.300">
    <property type="entry name" value="P-loop containing nucleotide triphosphate hydrolases"/>
    <property type="match status" value="1"/>
</dbReference>
<dbReference type="Proteomes" id="UP000256977">
    <property type="component" value="Unassembled WGS sequence"/>
</dbReference>
<dbReference type="InterPro" id="IPR036388">
    <property type="entry name" value="WH-like_DNA-bd_sf"/>
</dbReference>
<evidence type="ECO:0000313" key="5">
    <source>
        <dbReference type="EMBL" id="RED65274.1"/>
    </source>
</evidence>
<dbReference type="Pfam" id="PF00196">
    <property type="entry name" value="GerE"/>
    <property type="match status" value="1"/>
</dbReference>
<dbReference type="Pfam" id="PF17874">
    <property type="entry name" value="TPR_MalT"/>
    <property type="match status" value="1"/>
</dbReference>
<dbReference type="InterPro" id="IPR000792">
    <property type="entry name" value="Tscrpt_reg_LuxR_C"/>
</dbReference>
<dbReference type="GO" id="GO:0003677">
    <property type="term" value="F:DNA binding"/>
    <property type="evidence" value="ECO:0007669"/>
    <property type="project" value="UniProtKB-KW"/>
</dbReference>
<proteinExistence type="predicted"/>
<keyword evidence="1" id="KW-0805">Transcription regulation</keyword>
<evidence type="ECO:0000313" key="6">
    <source>
        <dbReference type="Proteomes" id="UP000256977"/>
    </source>
</evidence>